<dbReference type="eggNOG" id="KOG4760">
    <property type="taxonomic scope" value="Eukaryota"/>
</dbReference>
<dbReference type="PANTHER" id="PTHR14464:SF4">
    <property type="entry name" value="EXONUCLEASE V"/>
    <property type="match status" value="1"/>
</dbReference>
<gene>
    <name evidence="3" type="primary">Mo06220</name>
    <name evidence="3" type="ORF">E5Q_06220</name>
</gene>
<dbReference type="GO" id="GO:0045145">
    <property type="term" value="F:single-stranded DNA 5'-3' DNA exonuclease activity"/>
    <property type="evidence" value="ECO:0007669"/>
    <property type="project" value="InterPro"/>
</dbReference>
<feature type="region of interest" description="Disordered" evidence="2">
    <location>
        <begin position="226"/>
        <end position="247"/>
    </location>
</feature>
<reference evidence="3 4" key="1">
    <citation type="journal article" date="2011" name="J. Gen. Appl. Microbiol.">
        <title>Draft genome sequencing of the enigmatic basidiomycete Mixia osmundae.</title>
        <authorList>
            <person name="Nishida H."/>
            <person name="Nagatsuka Y."/>
            <person name="Sugiyama J."/>
        </authorList>
    </citation>
    <scope>NUCLEOTIDE SEQUENCE [LARGE SCALE GENOMIC DNA]</scope>
    <source>
        <strain evidence="4">CBS 9802 / IAM 14324 / JCM 22182 / KY 12970</strain>
    </source>
</reference>
<dbReference type="HOGENOM" id="CLU_013225_1_2_1"/>
<keyword evidence="4" id="KW-1185">Reference proteome</keyword>
<dbReference type="PANTHER" id="PTHR14464">
    <property type="entry name" value="EXONUCLEASE V"/>
    <property type="match status" value="1"/>
</dbReference>
<dbReference type="Pfam" id="PF09810">
    <property type="entry name" value="Exo5"/>
    <property type="match status" value="1"/>
</dbReference>
<dbReference type="Proteomes" id="UP000009131">
    <property type="component" value="Unassembled WGS sequence"/>
</dbReference>
<dbReference type="FunCoup" id="G7E8Q1">
    <property type="interactions" value="173"/>
</dbReference>
<dbReference type="AlphaFoldDB" id="G7E8Q1"/>
<evidence type="ECO:0000313" key="4">
    <source>
        <dbReference type="Proteomes" id="UP000009131"/>
    </source>
</evidence>
<evidence type="ECO:0000256" key="2">
    <source>
        <dbReference type="SAM" id="MobiDB-lite"/>
    </source>
</evidence>
<dbReference type="GO" id="GO:0005739">
    <property type="term" value="C:mitochondrion"/>
    <property type="evidence" value="ECO:0007669"/>
    <property type="project" value="TreeGrafter"/>
</dbReference>
<dbReference type="OrthoDB" id="354769at2759"/>
<comment type="caution">
    <text evidence="3">The sequence shown here is derived from an EMBL/GenBank/DDBJ whole genome shotgun (WGS) entry which is preliminary data.</text>
</comment>
<dbReference type="GO" id="GO:0036297">
    <property type="term" value="P:interstrand cross-link repair"/>
    <property type="evidence" value="ECO:0007669"/>
    <property type="project" value="TreeGrafter"/>
</dbReference>
<evidence type="ECO:0000256" key="1">
    <source>
        <dbReference type="ARBA" id="ARBA00009797"/>
    </source>
</evidence>
<evidence type="ECO:0000313" key="3">
    <source>
        <dbReference type="EMBL" id="GAA99519.1"/>
    </source>
</evidence>
<evidence type="ECO:0008006" key="5">
    <source>
        <dbReference type="Google" id="ProtNLM"/>
    </source>
</evidence>
<organism evidence="3 4">
    <name type="scientific">Mixia osmundae (strain CBS 9802 / IAM 14324 / JCM 22182 / KY 12970)</name>
    <dbReference type="NCBI Taxonomy" id="764103"/>
    <lineage>
        <taxon>Eukaryota</taxon>
        <taxon>Fungi</taxon>
        <taxon>Dikarya</taxon>
        <taxon>Basidiomycota</taxon>
        <taxon>Pucciniomycotina</taxon>
        <taxon>Mixiomycetes</taxon>
        <taxon>Mixiales</taxon>
        <taxon>Mixiaceae</taxon>
        <taxon>Mixia</taxon>
    </lineage>
</organism>
<protein>
    <recommendedName>
        <fullName evidence="5">Exonuclease V, mitochondrial</fullName>
    </recommendedName>
</protein>
<reference evidence="3 4" key="2">
    <citation type="journal article" date="2012" name="Open Biol.">
        <title>Characteristics of nucleosomes and linker DNA regions on the genome of the basidiomycete Mixia osmundae revealed by mono- and dinucleosome mapping.</title>
        <authorList>
            <person name="Nishida H."/>
            <person name="Kondo S."/>
            <person name="Matsumoto T."/>
            <person name="Suzuki Y."/>
            <person name="Yoshikawa H."/>
            <person name="Taylor T.D."/>
            <person name="Sugiyama J."/>
        </authorList>
    </citation>
    <scope>NUCLEOTIDE SEQUENCE [LARGE SCALE GENOMIC DNA]</scope>
    <source>
        <strain evidence="4">CBS 9802 / IAM 14324 / JCM 22182 / KY 12970</strain>
    </source>
</reference>
<dbReference type="EMBL" id="BABT02000220">
    <property type="protein sequence ID" value="GAA99519.1"/>
    <property type="molecule type" value="Genomic_DNA"/>
</dbReference>
<dbReference type="RefSeq" id="XP_014568397.1">
    <property type="nucleotide sequence ID" value="XM_014712911.1"/>
</dbReference>
<dbReference type="OMA" id="FRDECEW"/>
<proteinExistence type="inferred from homology"/>
<dbReference type="InterPro" id="IPR019190">
    <property type="entry name" value="EXOV"/>
</dbReference>
<feature type="compositionally biased region" description="Basic residues" evidence="2">
    <location>
        <begin position="227"/>
        <end position="238"/>
    </location>
</feature>
<name>G7E8Q1_MIXOS</name>
<dbReference type="InParanoid" id="G7E8Q1"/>
<dbReference type="GO" id="GO:0005634">
    <property type="term" value="C:nucleus"/>
    <property type="evidence" value="ECO:0007669"/>
    <property type="project" value="TreeGrafter"/>
</dbReference>
<sequence>MQARPSSDYGEDDLDLSALDWDAYAHCQPSREARSVSGQIEIEYERDDLEPKSDVLLDLLGETGPASDMALQATKEGARRSLFERFRSRGSLSATDFSGPSWCEYAFIYGMLGKRWLPVAERPTSIITQQGNTVKIDQKQTVRQQKILDAGVATHLKLERKVHPEVVKIETTSKVDAIALKLYRLIAALDSLLRNGHTREFPLFGRLDNFIVLGVADEIKREPILKHTTKTGTKRKGRRSDSSAQQDRTLHQFFSLQAKPEDKPAAPPVPTHRCLLTDTKTRAKSTALPAEPIRKASEMQLMIYKRLFDELRDDKMPWDDYLALFRLERESAFSEEFGRDMNALIGSAVETEALQRAKTLGDLINCIRIYFGQLEPIDPKLQLIYCLRQALDSPASSPAPEEPEMLAKRPRTRAQAAEAQLSSAEPPIARSKMSTSVGKEIGRHTFKYDADRLQALLCDRGQFWRSEREPRGVSIEETRKCHYCEFYNDCEWRNAQAERLTADIRSAKAEAERKRAQVIADAALQRQTDAETRAAEEAILLEHELVRTTAAAVSTT</sequence>
<comment type="similarity">
    <text evidence="1">Belongs to the EXO5 family.</text>
</comment>
<accession>G7E8Q1</accession>